<evidence type="ECO:0000256" key="1">
    <source>
        <dbReference type="SAM" id="MobiDB-lite"/>
    </source>
</evidence>
<evidence type="ECO:0000313" key="2">
    <source>
        <dbReference type="EMBL" id="KAF7763947.1"/>
    </source>
</evidence>
<proteinExistence type="predicted"/>
<protein>
    <submittedName>
        <fullName evidence="2">Uncharacterized protein</fullName>
    </submittedName>
</protein>
<organism evidence="2 3">
    <name type="scientific">Agaricus bisporus var. burnettii</name>
    <dbReference type="NCBI Taxonomy" id="192524"/>
    <lineage>
        <taxon>Eukaryota</taxon>
        <taxon>Fungi</taxon>
        <taxon>Dikarya</taxon>
        <taxon>Basidiomycota</taxon>
        <taxon>Agaricomycotina</taxon>
        <taxon>Agaricomycetes</taxon>
        <taxon>Agaricomycetidae</taxon>
        <taxon>Agaricales</taxon>
        <taxon>Agaricineae</taxon>
        <taxon>Agaricaceae</taxon>
        <taxon>Agaricus</taxon>
    </lineage>
</organism>
<comment type="caution">
    <text evidence="2">The sequence shown here is derived from an EMBL/GenBank/DDBJ whole genome shotgun (WGS) entry which is preliminary data.</text>
</comment>
<gene>
    <name evidence="2" type="ORF">Agabi119p4_8484</name>
</gene>
<sequence length="115" mass="12518">MSSYSTDSSRTSSPTPSESSSFLSSSSGRSRGDFRLVPCELHEADAIVLVKESVDSSYGKALLLVGPAAQPYRQPSPRRITRESWVHPYKIVPSKRLSRRVSLCLSSLNSVESAA</sequence>
<dbReference type="Proteomes" id="UP000629468">
    <property type="component" value="Unassembled WGS sequence"/>
</dbReference>
<dbReference type="AlphaFoldDB" id="A0A8H7EYF4"/>
<accession>A0A8H7EYF4</accession>
<name>A0A8H7EYF4_AGABI</name>
<feature type="compositionally biased region" description="Low complexity" evidence="1">
    <location>
        <begin position="1"/>
        <end position="29"/>
    </location>
</feature>
<feature type="region of interest" description="Disordered" evidence="1">
    <location>
        <begin position="1"/>
        <end position="31"/>
    </location>
</feature>
<dbReference type="EMBL" id="JABXXO010000011">
    <property type="protein sequence ID" value="KAF7763947.1"/>
    <property type="molecule type" value="Genomic_DNA"/>
</dbReference>
<reference evidence="2 3" key="1">
    <citation type="journal article" name="Sci. Rep.">
        <title>Telomere-to-telomere assembled and centromere annotated genomes of the two main subspecies of the button mushroom Agaricus bisporus reveal especially polymorphic chromosome ends.</title>
        <authorList>
            <person name="Sonnenberg A.S.M."/>
            <person name="Sedaghat-Telgerd N."/>
            <person name="Lavrijssen B."/>
            <person name="Ohm R.A."/>
            <person name="Hendrickx P.M."/>
            <person name="Scholtmeijer K."/>
            <person name="Baars J.J.P."/>
            <person name="van Peer A."/>
        </authorList>
    </citation>
    <scope>NUCLEOTIDE SEQUENCE [LARGE SCALE GENOMIC DNA]</scope>
    <source>
        <strain evidence="2 3">H119_p4</strain>
    </source>
</reference>
<evidence type="ECO:0000313" key="3">
    <source>
        <dbReference type="Proteomes" id="UP000629468"/>
    </source>
</evidence>